<evidence type="ECO:0000313" key="8">
    <source>
        <dbReference type="Proteomes" id="UP000422736"/>
    </source>
</evidence>
<keyword evidence="8" id="KW-1185">Reference proteome</keyword>
<evidence type="ECO:0000256" key="5">
    <source>
        <dbReference type="SAM" id="MobiDB-lite"/>
    </source>
</evidence>
<reference evidence="7 8" key="2">
    <citation type="submission" date="2019-11" db="EMBL/GenBank/DDBJ databases">
        <authorList>
            <person name="Lu H."/>
        </authorList>
    </citation>
    <scope>NUCLEOTIDE SEQUENCE [LARGE SCALE GENOMIC DNA]</scope>
    <source>
        <strain evidence="7 8">FIM1</strain>
    </source>
</reference>
<dbReference type="EMBL" id="CP015054">
    <property type="protein sequence ID" value="QGN13835.1"/>
    <property type="molecule type" value="Genomic_DNA"/>
</dbReference>
<feature type="transmembrane region" description="Helical" evidence="6">
    <location>
        <begin position="77"/>
        <end position="97"/>
    </location>
</feature>
<dbReference type="PANTHER" id="PTHR11040">
    <property type="entry name" value="ZINC/IRON TRANSPORTER"/>
    <property type="match status" value="1"/>
</dbReference>
<comment type="subcellular location">
    <subcellularLocation>
        <location evidence="1">Membrane</location>
        <topology evidence="1">Multi-pass membrane protein</topology>
    </subcellularLocation>
</comment>
<organism evidence="7 8">
    <name type="scientific">Kluyveromyces marxianus</name>
    <name type="common">Yeast</name>
    <name type="synonym">Candida kefyr</name>
    <dbReference type="NCBI Taxonomy" id="4911"/>
    <lineage>
        <taxon>Eukaryota</taxon>
        <taxon>Fungi</taxon>
        <taxon>Dikarya</taxon>
        <taxon>Ascomycota</taxon>
        <taxon>Saccharomycotina</taxon>
        <taxon>Saccharomycetes</taxon>
        <taxon>Saccharomycetales</taxon>
        <taxon>Saccharomycetaceae</taxon>
        <taxon>Kluyveromyces</taxon>
    </lineage>
</organism>
<accession>A0ABX6ENN1</accession>
<sequence>MDLFDSGTVPKWLLYSMSSSFLCIFGAFMVPIVYSLFRSSEEVNTKLLNYGLSLSAGSMLCTSLLKMLGSTDRDNDTIVFLGFLTGCFISFFLNHIVHSYTSQSLIHCAHSDNDDGELVMNSYDSAQFYDTTSHSHRASHSHSIKLPHSYDHAHLHGHTPARGRYNSLEGPNADPQQQQQQQQQHQSHFHPQPQHHHASFSHTNALHTHDNLENINETLPLLANNSTNSPNSPIDQDQEQESQSFLTALRPKKCDSTNTEYDELSCIPIVKSVSRSSLPISKCGGEIKQPALCIEPNIGYDLENLNIYREQFKMRGDTSMDAASGRLTLMHDDDHKHVMETPFSKLISIGIQTCLVICLHKFPEGFIIFYTNNPNDVDETRPDLGFSIFLSLAVHNFIEGFAMTLPLFTAFETKWHALLITIVLGGGSQPLGALLGLEWYRHSNHNNNPESTTAKMDFLLSVTSGFLFVISLQMFQTAVAFSDTHHHHEGEDDSTIRAHHSSGTTCLKYCCLGVLLILASSALKSL</sequence>
<protein>
    <submittedName>
        <fullName evidence="7">Zinc-regulated transporter 3</fullName>
    </submittedName>
</protein>
<feature type="transmembrane region" description="Helical" evidence="6">
    <location>
        <begin position="415"/>
        <end position="437"/>
    </location>
</feature>
<keyword evidence="3 6" id="KW-1133">Transmembrane helix</keyword>
<feature type="transmembrane region" description="Helical" evidence="6">
    <location>
        <begin position="12"/>
        <end position="35"/>
    </location>
</feature>
<feature type="region of interest" description="Disordered" evidence="5">
    <location>
        <begin position="151"/>
        <end position="200"/>
    </location>
</feature>
<evidence type="ECO:0000313" key="7">
    <source>
        <dbReference type="EMBL" id="QGN13835.1"/>
    </source>
</evidence>
<dbReference type="Proteomes" id="UP000422736">
    <property type="component" value="Chromosome 1"/>
</dbReference>
<evidence type="ECO:0000256" key="3">
    <source>
        <dbReference type="ARBA" id="ARBA00022989"/>
    </source>
</evidence>
<feature type="transmembrane region" description="Helical" evidence="6">
    <location>
        <begin position="388"/>
        <end position="409"/>
    </location>
</feature>
<gene>
    <name evidence="7" type="primary">ZRT3</name>
    <name evidence="7" type="ORF">FIM1_481</name>
</gene>
<dbReference type="Pfam" id="PF02535">
    <property type="entry name" value="Zip"/>
    <property type="match status" value="1"/>
</dbReference>
<evidence type="ECO:0000256" key="4">
    <source>
        <dbReference type="ARBA" id="ARBA00023136"/>
    </source>
</evidence>
<feature type="region of interest" description="Disordered" evidence="5">
    <location>
        <begin position="221"/>
        <end position="243"/>
    </location>
</feature>
<keyword evidence="4 6" id="KW-0472">Membrane</keyword>
<feature type="compositionally biased region" description="Low complexity" evidence="5">
    <location>
        <begin position="175"/>
        <end position="192"/>
    </location>
</feature>
<evidence type="ECO:0000256" key="1">
    <source>
        <dbReference type="ARBA" id="ARBA00004141"/>
    </source>
</evidence>
<evidence type="ECO:0000256" key="2">
    <source>
        <dbReference type="ARBA" id="ARBA00022692"/>
    </source>
</evidence>
<dbReference type="InterPro" id="IPR003689">
    <property type="entry name" value="ZIP"/>
</dbReference>
<reference evidence="7 8" key="1">
    <citation type="submission" date="2016-03" db="EMBL/GenBank/DDBJ databases">
        <title>How can Kluyveromyces marxianus grow so fast - potential evolutionary course in Saccharomyces Complex revealed by comparative genomics.</title>
        <authorList>
            <person name="Mo W."/>
            <person name="Lu W."/>
            <person name="Yang X."/>
            <person name="Qi J."/>
            <person name="Lv H."/>
        </authorList>
    </citation>
    <scope>NUCLEOTIDE SEQUENCE [LARGE SCALE GENOMIC DNA]</scope>
    <source>
        <strain evidence="7 8">FIM1</strain>
    </source>
</reference>
<feature type="transmembrane region" description="Helical" evidence="6">
    <location>
        <begin position="47"/>
        <end position="65"/>
    </location>
</feature>
<keyword evidence="2 6" id="KW-0812">Transmembrane</keyword>
<feature type="transmembrane region" description="Helical" evidence="6">
    <location>
        <begin position="458"/>
        <end position="481"/>
    </location>
</feature>
<evidence type="ECO:0000256" key="6">
    <source>
        <dbReference type="SAM" id="Phobius"/>
    </source>
</evidence>
<dbReference type="PANTHER" id="PTHR11040:SF210">
    <property type="entry name" value="ZINC-REGULATED TRANSPORTER 3"/>
    <property type="match status" value="1"/>
</dbReference>
<proteinExistence type="predicted"/>
<name>A0ABX6ENN1_KLUMA</name>